<comment type="caution">
    <text evidence="2">The sequence shown here is derived from an EMBL/GenBank/DDBJ whole genome shotgun (WGS) entry which is preliminary data.</text>
</comment>
<protein>
    <submittedName>
        <fullName evidence="2">Uncharacterized protein</fullName>
    </submittedName>
</protein>
<keyword evidence="3" id="KW-1185">Reference proteome</keyword>
<reference evidence="2 3" key="1">
    <citation type="submission" date="2024-10" db="EMBL/GenBank/DDBJ databases">
        <title>Updated reference genomes for cyclostephanoid diatoms.</title>
        <authorList>
            <person name="Roberts W.R."/>
            <person name="Alverson A.J."/>
        </authorList>
    </citation>
    <scope>NUCLEOTIDE SEQUENCE [LARGE SCALE GENOMIC DNA]</scope>
    <source>
        <strain evidence="2 3">AJA010-31</strain>
    </source>
</reference>
<feature type="transmembrane region" description="Helical" evidence="1">
    <location>
        <begin position="245"/>
        <end position="263"/>
    </location>
</feature>
<dbReference type="EMBL" id="JALLPJ020001180">
    <property type="protein sequence ID" value="KAL3774753.1"/>
    <property type="molecule type" value="Genomic_DNA"/>
</dbReference>
<dbReference type="PANTHER" id="PTHR36970">
    <property type="entry name" value="UNNAMED PRODUCT"/>
    <property type="match status" value="1"/>
</dbReference>
<evidence type="ECO:0000256" key="1">
    <source>
        <dbReference type="SAM" id="Phobius"/>
    </source>
</evidence>
<proteinExistence type="predicted"/>
<dbReference type="Proteomes" id="UP001530400">
    <property type="component" value="Unassembled WGS sequence"/>
</dbReference>
<evidence type="ECO:0000313" key="3">
    <source>
        <dbReference type="Proteomes" id="UP001530400"/>
    </source>
</evidence>
<dbReference type="PANTHER" id="PTHR36970:SF1">
    <property type="entry name" value="BESTROPHIN HOMOLOG"/>
    <property type="match status" value="1"/>
</dbReference>
<feature type="transmembrane region" description="Helical" evidence="1">
    <location>
        <begin position="442"/>
        <end position="462"/>
    </location>
</feature>
<feature type="transmembrane region" description="Helical" evidence="1">
    <location>
        <begin position="468"/>
        <end position="487"/>
    </location>
</feature>
<feature type="transmembrane region" description="Helical" evidence="1">
    <location>
        <begin position="182"/>
        <end position="203"/>
    </location>
</feature>
<organism evidence="2 3">
    <name type="scientific">Cyclotella atomus</name>
    <dbReference type="NCBI Taxonomy" id="382360"/>
    <lineage>
        <taxon>Eukaryota</taxon>
        <taxon>Sar</taxon>
        <taxon>Stramenopiles</taxon>
        <taxon>Ochrophyta</taxon>
        <taxon>Bacillariophyta</taxon>
        <taxon>Coscinodiscophyceae</taxon>
        <taxon>Thalassiosirophycidae</taxon>
        <taxon>Stephanodiscales</taxon>
        <taxon>Stephanodiscaceae</taxon>
        <taxon>Cyclotella</taxon>
    </lineage>
</organism>
<evidence type="ECO:0000313" key="2">
    <source>
        <dbReference type="EMBL" id="KAL3774753.1"/>
    </source>
</evidence>
<gene>
    <name evidence="2" type="ORF">ACHAWO_012078</name>
</gene>
<sequence length="586" mass="66871">MFRTLRDERNTRFFKPSDSNPNILEPLDDERIVRKIWAALRDCRRTVKNSKKKKPAKSVRWEDHICSGDEAIREEIATLYKNETLLQAMKNSWKDEFDSKKVVFEEQRKQIAGLPSNMTDANQPDAEIEPDEDVSDPLLPNTCISTSPYQHHDSQLRQANMRHKQKQCKVDEQNARDIAKHYMPTLFVMDLSAAFIVFFTMLLNLESLLGLALTVGATLLNYYLVLEDETTVNTGFQWDGNLPTVLLSFAVITPLSSSITMAFTRRENALKSLATFRSAVYNLYVAHASWDWSECHKGKGKRGCVESNADLEEVYGTCSSSGEEKKAIDFMQHSETTIRHLIHLSDALYQYLMLPTATRARQRVTSRGRVESKQILTCGRSLFTLNVNGRMILISQLCEALKHRGMPGNEASRIRQWENFITNAMEDLRNVKEYRTPQALRSFGRLFTMFLPAFYAPSYVQVARDTGSLAFGIAFGIVTSIALTALFECVRQLEDPFVSYVTLDAIDVREELVVLVYQELMTARSVMFPEAGEFKIKGDEYTGISVRARESFDRDSEGGDENRASTVSVDFDRTSRHYVECSTRRK</sequence>
<name>A0ABD3NFK7_9STRA</name>
<keyword evidence="1" id="KW-0472">Membrane</keyword>
<keyword evidence="1" id="KW-1133">Transmembrane helix</keyword>
<dbReference type="AlphaFoldDB" id="A0ABD3NFK7"/>
<keyword evidence="1" id="KW-0812">Transmembrane</keyword>
<accession>A0ABD3NFK7</accession>